<dbReference type="HOGENOM" id="CLU_1129751_0_0_1"/>
<organism evidence="1 2">
    <name type="scientific">[Torrubiella] hemipterigena</name>
    <dbReference type="NCBI Taxonomy" id="1531966"/>
    <lineage>
        <taxon>Eukaryota</taxon>
        <taxon>Fungi</taxon>
        <taxon>Dikarya</taxon>
        <taxon>Ascomycota</taxon>
        <taxon>Pezizomycotina</taxon>
        <taxon>Sordariomycetes</taxon>
        <taxon>Hypocreomycetidae</taxon>
        <taxon>Hypocreales</taxon>
        <taxon>Clavicipitaceae</taxon>
        <taxon>Clavicipitaceae incertae sedis</taxon>
        <taxon>'Torrubiella' clade</taxon>
    </lineage>
</organism>
<reference evidence="1 2" key="1">
    <citation type="journal article" date="2015" name="Genome Announc.">
        <title>Draft Genome Sequence and Gene Annotation of the Entomopathogenic Fungus Verticillium hemipterigenum.</title>
        <authorList>
            <person name="Horn F."/>
            <person name="Habel A."/>
            <person name="Scharf D.H."/>
            <person name="Dworschak J."/>
            <person name="Brakhage A.A."/>
            <person name="Guthke R."/>
            <person name="Hertweck C."/>
            <person name="Linde J."/>
        </authorList>
    </citation>
    <scope>NUCLEOTIDE SEQUENCE [LARGE SCALE GENOMIC DNA]</scope>
</reference>
<proteinExistence type="predicted"/>
<sequence length="246" mass="27311">MLVLHPKRHIYSQASSTVNLFPPTAHYLKTKLSNINTSCINMIKLLTPLFIASLAIAHAAGRPEDVQRRTDELASQLVDELADQEGYSTRVEYVNMCEYPVHIWRTKMANTKSLGVVPANETGYDIIKADPKATEVKYRFARTKTSYKDGSGALELGFNHNVTERYMKVDSHMGPVIRNPLGEDYALATVAVSGCDKGDSGYDVNIFFGRKVSVKTACKAIKSTVINMVWFCLENVDGRSTMASVH</sequence>
<protein>
    <submittedName>
        <fullName evidence="1">Uncharacterized protein</fullName>
    </submittedName>
</protein>
<evidence type="ECO:0000313" key="2">
    <source>
        <dbReference type="Proteomes" id="UP000039046"/>
    </source>
</evidence>
<dbReference type="Proteomes" id="UP000039046">
    <property type="component" value="Unassembled WGS sequence"/>
</dbReference>
<keyword evidence="2" id="KW-1185">Reference proteome</keyword>
<gene>
    <name evidence="1" type="ORF">VHEMI04519</name>
</gene>
<accession>A0A0A1TE27</accession>
<dbReference type="AlphaFoldDB" id="A0A0A1TE27"/>
<evidence type="ECO:0000313" key="1">
    <source>
        <dbReference type="EMBL" id="CEJ87797.1"/>
    </source>
</evidence>
<name>A0A0A1TE27_9HYPO</name>
<dbReference type="EMBL" id="CDHN01000002">
    <property type="protein sequence ID" value="CEJ87797.1"/>
    <property type="molecule type" value="Genomic_DNA"/>
</dbReference>